<dbReference type="InterPro" id="IPR035919">
    <property type="entry name" value="EAL_sf"/>
</dbReference>
<dbReference type="SUPFAM" id="SSF141868">
    <property type="entry name" value="EAL domain-like"/>
    <property type="match status" value="1"/>
</dbReference>
<protein>
    <submittedName>
        <fullName evidence="2">Diguanylate phosphodiesterase</fullName>
    </submittedName>
</protein>
<evidence type="ECO:0000313" key="2">
    <source>
        <dbReference type="EMBL" id="ADV67860.1"/>
    </source>
</evidence>
<feature type="domain" description="EAL" evidence="1">
    <location>
        <begin position="98"/>
        <end position="350"/>
    </location>
</feature>
<dbReference type="InterPro" id="IPR050706">
    <property type="entry name" value="Cyclic-di-GMP_PDE-like"/>
</dbReference>
<dbReference type="Pfam" id="PF00563">
    <property type="entry name" value="EAL"/>
    <property type="match status" value="1"/>
</dbReference>
<organism evidence="2 3">
    <name type="scientific">Deinococcus maricopensis (strain DSM 21211 / LMG 22137 / NRRL B-23946 / LB-34)</name>
    <dbReference type="NCBI Taxonomy" id="709986"/>
    <lineage>
        <taxon>Bacteria</taxon>
        <taxon>Thermotogati</taxon>
        <taxon>Deinococcota</taxon>
        <taxon>Deinococci</taxon>
        <taxon>Deinococcales</taxon>
        <taxon>Deinococcaceae</taxon>
        <taxon>Deinococcus</taxon>
    </lineage>
</organism>
<reference evidence="3" key="2">
    <citation type="submission" date="2011-01" db="EMBL/GenBank/DDBJ databases">
        <title>The complete genome of Deinococcus maricopensis DSM 21211.</title>
        <authorList>
            <consortium name="US DOE Joint Genome Institute (JGI-PGF)"/>
            <person name="Lucas S."/>
            <person name="Copeland A."/>
            <person name="Lapidus A."/>
            <person name="Goodwin L."/>
            <person name="Pitluck S."/>
            <person name="Kyrpides N."/>
            <person name="Mavromatis K."/>
            <person name="Pagani I."/>
            <person name="Ivanova N."/>
            <person name="Ovchinnikova G."/>
            <person name="Zeytun A."/>
            <person name="Detter J.C."/>
            <person name="Han C."/>
            <person name="Land M."/>
            <person name="Hauser L."/>
            <person name="Markowitz V."/>
            <person name="Cheng J.-F."/>
            <person name="Hugenholtz P."/>
            <person name="Woyke T."/>
            <person name="Wu D."/>
            <person name="Pukall R."/>
            <person name="Gehrich-Schroeter G."/>
            <person name="Brambilla E."/>
            <person name="Klenk H.-P."/>
            <person name="Eisen J.A."/>
        </authorList>
    </citation>
    <scope>NUCLEOTIDE SEQUENCE [LARGE SCALE GENOMIC DNA]</scope>
    <source>
        <strain evidence="3">DSM 21211 / LMG 22137 / NRRL B-23946 / LB-34</strain>
    </source>
</reference>
<dbReference type="GO" id="GO:0071111">
    <property type="term" value="F:cyclic-guanylate-specific phosphodiesterase activity"/>
    <property type="evidence" value="ECO:0007669"/>
    <property type="project" value="InterPro"/>
</dbReference>
<dbReference type="PANTHER" id="PTHR33121">
    <property type="entry name" value="CYCLIC DI-GMP PHOSPHODIESTERASE PDEF"/>
    <property type="match status" value="1"/>
</dbReference>
<dbReference type="EMBL" id="CP002454">
    <property type="protein sequence ID" value="ADV67860.1"/>
    <property type="molecule type" value="Genomic_DNA"/>
</dbReference>
<proteinExistence type="predicted"/>
<keyword evidence="3" id="KW-1185">Reference proteome</keyword>
<evidence type="ECO:0000313" key="3">
    <source>
        <dbReference type="Proteomes" id="UP000008635"/>
    </source>
</evidence>
<evidence type="ECO:0000259" key="1">
    <source>
        <dbReference type="PROSITE" id="PS50883"/>
    </source>
</evidence>
<dbReference type="KEGG" id="dmr:Deima_2222"/>
<dbReference type="AlphaFoldDB" id="E8U9X1"/>
<dbReference type="SMART" id="SM00052">
    <property type="entry name" value="EAL"/>
    <property type="match status" value="1"/>
</dbReference>
<dbReference type="Proteomes" id="UP000008635">
    <property type="component" value="Chromosome"/>
</dbReference>
<gene>
    <name evidence="2" type="ordered locus">Deima_2222</name>
</gene>
<dbReference type="eggNOG" id="COG2200">
    <property type="taxonomic scope" value="Bacteria"/>
</dbReference>
<name>E8U9X1_DEIML</name>
<dbReference type="Gene3D" id="3.20.20.450">
    <property type="entry name" value="EAL domain"/>
    <property type="match status" value="1"/>
</dbReference>
<dbReference type="HOGENOM" id="CLU_000445_70_0_0"/>
<dbReference type="CDD" id="cd01948">
    <property type="entry name" value="EAL"/>
    <property type="match status" value="1"/>
</dbReference>
<sequence length="368" mass="40486">MTVRAHACDCDALPHAAHVPTRLLVYARGTHVRQRLAALILAGNLGEAYDDSSHLLSAPSVDAVRALMHALTPLEAEEVHAMPHADGRLHYAEARPLRTWLTRLETTWFPQVAANLRFAYQPIVHANSDVLGFEALMRAQDGDRPVPPLDLLEAATAHDAARALDAQARIGAIQQGVQRLPPGANIFVNFAPSVVYNPDVCLRTTFRACREAQVDPRRLVFEVVETEAYPDLPTLRRVLERYREEGMRVALDDLGAGYASLLYLEALRPDFVKLDRDLVRGVHDADPRVALIGAITRYAHDLGIDVIAEGIETPKELRLALELGVDAIQGYLLARPAHELDPAVLAQAQALVRAHQPAQTVHIDRAAQ</sequence>
<accession>E8U9X1</accession>
<reference evidence="2 3" key="1">
    <citation type="journal article" date="2011" name="Stand. Genomic Sci.">
        <title>Complete genome sequence of Deinococcus maricopensis type strain (LB-34).</title>
        <authorList>
            <person name="Pukall R."/>
            <person name="Zeytun A."/>
            <person name="Lucas S."/>
            <person name="Lapidus A."/>
            <person name="Hammon N."/>
            <person name="Deshpande S."/>
            <person name="Nolan M."/>
            <person name="Cheng J.F."/>
            <person name="Pitluck S."/>
            <person name="Liolios K."/>
            <person name="Pagani I."/>
            <person name="Mikhailova N."/>
            <person name="Ivanova N."/>
            <person name="Mavromatis K."/>
            <person name="Pati A."/>
            <person name="Tapia R."/>
            <person name="Han C."/>
            <person name="Goodwin L."/>
            <person name="Chen A."/>
            <person name="Palaniappan K."/>
            <person name="Land M."/>
            <person name="Hauser L."/>
            <person name="Chang Y.J."/>
            <person name="Jeffries C.D."/>
            <person name="Brambilla E.M."/>
            <person name="Rohde M."/>
            <person name="Goker M."/>
            <person name="Detter J.C."/>
            <person name="Woyke T."/>
            <person name="Bristow J."/>
            <person name="Eisen J.A."/>
            <person name="Markowitz V."/>
            <person name="Hugenholtz P."/>
            <person name="Kyrpides N.C."/>
            <person name="Klenk H.P."/>
        </authorList>
    </citation>
    <scope>NUCLEOTIDE SEQUENCE [LARGE SCALE GENOMIC DNA]</scope>
    <source>
        <strain evidence="3">DSM 21211 / LMG 22137 / NRRL B-23946 / LB-34</strain>
    </source>
</reference>
<dbReference type="STRING" id="709986.Deima_2222"/>
<dbReference type="RefSeq" id="WP_013557365.1">
    <property type="nucleotide sequence ID" value="NC_014958.1"/>
</dbReference>
<dbReference type="PROSITE" id="PS50883">
    <property type="entry name" value="EAL"/>
    <property type="match status" value="1"/>
</dbReference>
<dbReference type="InterPro" id="IPR001633">
    <property type="entry name" value="EAL_dom"/>
</dbReference>
<dbReference type="PANTHER" id="PTHR33121:SF15">
    <property type="entry name" value="BLUE LIGHT- AND TEMPERATURE-REGULATED ANTIREPRESSOR BLUF"/>
    <property type="match status" value="1"/>
</dbReference>